<dbReference type="RefSeq" id="XP_016443297.1">
    <property type="nucleotide sequence ID" value="XM_016587811.1"/>
</dbReference>
<gene>
    <name evidence="3" type="primary">LOC107768670</name>
</gene>
<evidence type="ECO:0000256" key="1">
    <source>
        <dbReference type="SAM" id="MobiDB-lite"/>
    </source>
</evidence>
<reference evidence="2" key="1">
    <citation type="journal article" date="2014" name="Nat. Commun.">
        <title>The tobacco genome sequence and its comparison with those of tomato and potato.</title>
        <authorList>
            <person name="Sierro N."/>
            <person name="Battey J.N."/>
            <person name="Ouadi S."/>
            <person name="Bakaher N."/>
            <person name="Bovet L."/>
            <person name="Willig A."/>
            <person name="Goepfert S."/>
            <person name="Peitsch M.C."/>
            <person name="Ivanov N.V."/>
        </authorList>
    </citation>
    <scope>NUCLEOTIDE SEQUENCE [LARGE SCALE GENOMIC DNA]</scope>
</reference>
<sequence length="134" mass="14443">MATSTSTGKTGSSSRDGSAKTMVADQIIQSIQSTSNLLHLMLQSSPSQAELMKLPKTLFAKTPTIKNTELVLEQLPQVISALDAHMENGLQSVPQLKTVMQLLSNMENGQLKTLSRAQATQQETESVNQSPETS</sequence>
<dbReference type="OMA" id="MLEQMPR"/>
<dbReference type="KEGG" id="nta:107768670"/>
<dbReference type="GeneID" id="107768670"/>
<dbReference type="Proteomes" id="UP000790787">
    <property type="component" value="Chromosome 22"/>
</dbReference>
<protein>
    <submittedName>
        <fullName evidence="3">Tobamovirus multiplication protein 2B</fullName>
    </submittedName>
</protein>
<dbReference type="RefSeq" id="XP_016443297.1">
    <property type="nucleotide sequence ID" value="XM_016587811.2"/>
</dbReference>
<dbReference type="OrthoDB" id="1923377at2759"/>
<reference evidence="3" key="2">
    <citation type="submission" date="2025-08" db="UniProtKB">
        <authorList>
            <consortium name="RefSeq"/>
        </authorList>
    </citation>
    <scope>IDENTIFICATION</scope>
    <source>
        <tissue evidence="3">Leaf</tissue>
    </source>
</reference>
<dbReference type="STRING" id="4097.A0A1S3XUC4"/>
<feature type="region of interest" description="Disordered" evidence="1">
    <location>
        <begin position="1"/>
        <end position="20"/>
    </location>
</feature>
<keyword evidence="2" id="KW-1185">Reference proteome</keyword>
<organism evidence="2 3">
    <name type="scientific">Nicotiana tabacum</name>
    <name type="common">Common tobacco</name>
    <dbReference type="NCBI Taxonomy" id="4097"/>
    <lineage>
        <taxon>Eukaryota</taxon>
        <taxon>Viridiplantae</taxon>
        <taxon>Streptophyta</taxon>
        <taxon>Embryophyta</taxon>
        <taxon>Tracheophyta</taxon>
        <taxon>Spermatophyta</taxon>
        <taxon>Magnoliopsida</taxon>
        <taxon>eudicotyledons</taxon>
        <taxon>Gunneridae</taxon>
        <taxon>Pentapetalae</taxon>
        <taxon>asterids</taxon>
        <taxon>lamiids</taxon>
        <taxon>Solanales</taxon>
        <taxon>Solanaceae</taxon>
        <taxon>Nicotianoideae</taxon>
        <taxon>Nicotianeae</taxon>
        <taxon>Nicotiana</taxon>
    </lineage>
</organism>
<dbReference type="AlphaFoldDB" id="A0A1S3XUC4"/>
<feature type="region of interest" description="Disordered" evidence="1">
    <location>
        <begin position="113"/>
        <end position="134"/>
    </location>
</feature>
<dbReference type="PaxDb" id="4097-A0A1S3XUC4"/>
<evidence type="ECO:0000313" key="2">
    <source>
        <dbReference type="Proteomes" id="UP000790787"/>
    </source>
</evidence>
<feature type="compositionally biased region" description="Low complexity" evidence="1">
    <location>
        <begin position="1"/>
        <end position="16"/>
    </location>
</feature>
<accession>A0A1S3XUC4</accession>
<name>A0A1S3XUC4_TOBAC</name>
<proteinExistence type="predicted"/>
<evidence type="ECO:0000313" key="3">
    <source>
        <dbReference type="RefSeq" id="XP_016443297.1"/>
    </source>
</evidence>